<keyword evidence="2" id="KW-1185">Reference proteome</keyword>
<comment type="caution">
    <text evidence="1">The sequence shown here is derived from an EMBL/GenBank/DDBJ whole genome shotgun (WGS) entry which is preliminary data.</text>
</comment>
<sequence length="218" mass="23639">MTKSAGLIINSFECLEYRAFQAILDGQCAPGESVPPVYCIGPVIGGQKGDWEHQHECMSWLDSQPSGSVLFLSFGSLGVFSTKQLKEIAIGLDRSGVNFLWVVEVLNHDSVGGFVTHCGWNSILEAVYAGVPMLAWPLYAEQKMNKAFIVDEVKVAFPVAQSEDGSVSAAELEEQVTELMNWEKGRAVRDRVIAMKAAASMIDGGSNSSCTRQVDSVD</sequence>
<gene>
    <name evidence="1" type="ORF">OWV82_019650</name>
</gene>
<accession>A0ACC1X4D7</accession>
<evidence type="ECO:0000313" key="2">
    <source>
        <dbReference type="Proteomes" id="UP001164539"/>
    </source>
</evidence>
<dbReference type="EMBL" id="CM051404">
    <property type="protein sequence ID" value="KAJ4705928.1"/>
    <property type="molecule type" value="Genomic_DNA"/>
</dbReference>
<reference evidence="1 2" key="1">
    <citation type="journal article" date="2023" name="Science">
        <title>Complex scaffold remodeling in plant triterpene biosynthesis.</title>
        <authorList>
            <person name="De La Pena R."/>
            <person name="Hodgson H."/>
            <person name="Liu J.C."/>
            <person name="Stephenson M.J."/>
            <person name="Martin A.C."/>
            <person name="Owen C."/>
            <person name="Harkess A."/>
            <person name="Leebens-Mack J."/>
            <person name="Jimenez L.E."/>
            <person name="Osbourn A."/>
            <person name="Sattely E.S."/>
        </authorList>
    </citation>
    <scope>NUCLEOTIDE SEQUENCE [LARGE SCALE GENOMIC DNA]</scope>
    <source>
        <strain evidence="2">cv. JPN11</strain>
        <tissue evidence="1">Leaf</tissue>
    </source>
</reference>
<proteinExistence type="predicted"/>
<name>A0ACC1X4D7_MELAZ</name>
<evidence type="ECO:0000313" key="1">
    <source>
        <dbReference type="EMBL" id="KAJ4705928.1"/>
    </source>
</evidence>
<organism evidence="1 2">
    <name type="scientific">Melia azedarach</name>
    <name type="common">Chinaberry tree</name>
    <dbReference type="NCBI Taxonomy" id="155640"/>
    <lineage>
        <taxon>Eukaryota</taxon>
        <taxon>Viridiplantae</taxon>
        <taxon>Streptophyta</taxon>
        <taxon>Embryophyta</taxon>
        <taxon>Tracheophyta</taxon>
        <taxon>Spermatophyta</taxon>
        <taxon>Magnoliopsida</taxon>
        <taxon>eudicotyledons</taxon>
        <taxon>Gunneridae</taxon>
        <taxon>Pentapetalae</taxon>
        <taxon>rosids</taxon>
        <taxon>malvids</taxon>
        <taxon>Sapindales</taxon>
        <taxon>Meliaceae</taxon>
        <taxon>Melia</taxon>
    </lineage>
</organism>
<protein>
    <submittedName>
        <fullName evidence="1">Glycosyltransferase</fullName>
    </submittedName>
</protein>
<dbReference type="Proteomes" id="UP001164539">
    <property type="component" value="Chromosome 11"/>
</dbReference>